<dbReference type="PROSITE" id="PS51051">
    <property type="entry name" value="DSL"/>
    <property type="match status" value="1"/>
</dbReference>
<evidence type="ECO:0000256" key="12">
    <source>
        <dbReference type="PROSITE-ProRule" id="PRU00377"/>
    </source>
</evidence>
<dbReference type="InterPro" id="IPR001881">
    <property type="entry name" value="EGF-like_Ca-bd_dom"/>
</dbReference>
<dbReference type="Gene3D" id="2.10.25.140">
    <property type="match status" value="1"/>
</dbReference>
<dbReference type="Gene3D" id="2.60.40.3510">
    <property type="match status" value="1"/>
</dbReference>
<dbReference type="SUPFAM" id="SSF57184">
    <property type="entry name" value="Growth factor receptor domain"/>
    <property type="match status" value="1"/>
</dbReference>
<dbReference type="GO" id="GO:0005509">
    <property type="term" value="F:calcium ion binding"/>
    <property type="evidence" value="ECO:0007669"/>
    <property type="project" value="InterPro"/>
</dbReference>
<dbReference type="PROSITE" id="PS50026">
    <property type="entry name" value="EGF_3"/>
    <property type="match status" value="6"/>
</dbReference>
<feature type="region of interest" description="Disordered" evidence="14">
    <location>
        <begin position="660"/>
        <end position="688"/>
    </location>
</feature>
<dbReference type="InterPro" id="IPR001774">
    <property type="entry name" value="DSL"/>
</dbReference>
<keyword evidence="9 11" id="KW-1015">Disulfide bond</keyword>
<feature type="disulfide bond" evidence="11">
    <location>
        <begin position="414"/>
        <end position="423"/>
    </location>
</feature>
<dbReference type="Pfam" id="PF01414">
    <property type="entry name" value="DSL"/>
    <property type="match status" value="1"/>
</dbReference>
<evidence type="ECO:0000256" key="8">
    <source>
        <dbReference type="ARBA" id="ARBA00023136"/>
    </source>
</evidence>
<evidence type="ECO:0000256" key="2">
    <source>
        <dbReference type="ARBA" id="ARBA00022473"/>
    </source>
</evidence>
<evidence type="ECO:0000256" key="9">
    <source>
        <dbReference type="ARBA" id="ARBA00023157"/>
    </source>
</evidence>
<dbReference type="PANTHER" id="PTHR24049">
    <property type="entry name" value="CRUMBS FAMILY MEMBER"/>
    <property type="match status" value="1"/>
</dbReference>
<evidence type="ECO:0000256" key="7">
    <source>
        <dbReference type="ARBA" id="ARBA00022989"/>
    </source>
</evidence>
<feature type="disulfide bond" evidence="11">
    <location>
        <begin position="337"/>
        <end position="346"/>
    </location>
</feature>
<dbReference type="GO" id="GO:0060485">
    <property type="term" value="P:mesenchyme development"/>
    <property type="evidence" value="ECO:0007669"/>
    <property type="project" value="UniProtKB-ARBA"/>
</dbReference>
<dbReference type="SMART" id="SM00179">
    <property type="entry name" value="EGF_CA"/>
    <property type="match status" value="6"/>
</dbReference>
<keyword evidence="19" id="KW-1185">Reference proteome</keyword>
<dbReference type="AlphaFoldDB" id="A0A3Q3MNY4"/>
<dbReference type="STRING" id="205130.ENSMAMP00000029273"/>
<accession>A0A3Q3MNY4</accession>
<dbReference type="InterPro" id="IPR009030">
    <property type="entry name" value="Growth_fac_rcpt_cys_sf"/>
</dbReference>
<keyword evidence="10" id="KW-0325">Glycoprotein</keyword>
<dbReference type="Proteomes" id="UP000261640">
    <property type="component" value="Unplaced"/>
</dbReference>
<dbReference type="InterPro" id="IPR000152">
    <property type="entry name" value="EGF-type_Asp/Asn_hydroxyl_site"/>
</dbReference>
<sequence length="716" mass="78774">MDHIVFELKLQEFLNKKGVAGNANCCPGGTSQLQSQQQCECRTFFRVCLKHYQASVSPEPPCTYGGAVTPVLGSNSFQVPETNADSFSNPVRFPFGFTWPGTFSLIIEALHTDSLDDLATDNPEHLISRITTQRHLTVGEEWSKGMQTTGRTELRYSYRFLCDEYYYGDGCSVFCRPRDDAFGHFTCGERGEIICNSGWKGQYCTEPICLPGCDEEHGFCDKPGECKCRVGFSGRYCDDCIRYPGCLHGTCQQPWQCNCQEGWGGLFCNQDLNYCTHHKPCLNGATCTNTGQGSYTCSCLPGFMGASCEIQVNKCLGEPCHNGGSCTDNNNSYKCTCPPGFYGNNCELSANTCADGPCFNGGHCVDNPGGGYFCQCLMGYAGFNCEKKIDHCSSNPCLNGAECVDLVNSYLCQCPEGFSGPNCEDSSSISGYCLLFPCQNGGTCQEGLNSYTCTCPPGYTGKNCSSPISHCYHNPCHNGATCHERGSRYVCACVPGYGGHNCQFLLPEVPRGQPVVDGPDWRYSSSESGNVHNDEDNDNGFPWTAVCAGVFLVLIVLIGSSLLVAYVRVKLQEQHSHHGDSVHSDSQETMNNLSTTINCLRSDKELGTMMTTSIKNTNKKADYHSDLKNGFKTSYLSVEYNLVHELLPEEMSLCKEGELNEPEQYETVDESGPEEGYRKRQNSDSRYQCPTNTKYQSVYVMSDKIDECIIATEVST</sequence>
<dbReference type="Pfam" id="PF00008">
    <property type="entry name" value="EGF"/>
    <property type="match status" value="4"/>
</dbReference>
<keyword evidence="8 13" id="KW-0472">Membrane</keyword>
<evidence type="ECO:0000313" key="18">
    <source>
        <dbReference type="Ensembl" id="ENSMAMP00000029273.2"/>
    </source>
</evidence>
<feature type="domain" description="DSL" evidence="17">
    <location>
        <begin position="160"/>
        <end position="204"/>
    </location>
</feature>
<dbReference type="PROSITE" id="PS01186">
    <property type="entry name" value="EGF_2"/>
    <property type="match status" value="7"/>
</dbReference>
<feature type="domain" description="EGF-like" evidence="16">
    <location>
        <begin position="349"/>
        <end position="386"/>
    </location>
</feature>
<evidence type="ECO:0000256" key="5">
    <source>
        <dbReference type="ARBA" id="ARBA00022737"/>
    </source>
</evidence>
<organism evidence="18 19">
    <name type="scientific">Mastacembelus armatus</name>
    <name type="common">zig-zag eel</name>
    <dbReference type="NCBI Taxonomy" id="205130"/>
    <lineage>
        <taxon>Eukaryota</taxon>
        <taxon>Metazoa</taxon>
        <taxon>Chordata</taxon>
        <taxon>Craniata</taxon>
        <taxon>Vertebrata</taxon>
        <taxon>Euteleostomi</taxon>
        <taxon>Actinopterygii</taxon>
        <taxon>Neopterygii</taxon>
        <taxon>Teleostei</taxon>
        <taxon>Neoteleostei</taxon>
        <taxon>Acanthomorphata</taxon>
        <taxon>Anabantaria</taxon>
        <taxon>Synbranchiformes</taxon>
        <taxon>Mastacembelidae</taxon>
        <taxon>Mastacembelus</taxon>
    </lineage>
</organism>
<dbReference type="GO" id="GO:0021514">
    <property type="term" value="P:ventral spinal cord interneuron differentiation"/>
    <property type="evidence" value="ECO:0007669"/>
    <property type="project" value="UniProtKB-ARBA"/>
</dbReference>
<feature type="domain" description="EGF-like" evidence="16">
    <location>
        <begin position="388"/>
        <end position="424"/>
    </location>
</feature>
<dbReference type="Pfam" id="PF07657">
    <property type="entry name" value="MNNL"/>
    <property type="match status" value="1"/>
</dbReference>
<dbReference type="GO" id="GO:0005886">
    <property type="term" value="C:plasma membrane"/>
    <property type="evidence" value="ECO:0007669"/>
    <property type="project" value="UniProtKB-ARBA"/>
</dbReference>
<dbReference type="SMART" id="SM00051">
    <property type="entry name" value="DSL"/>
    <property type="match status" value="1"/>
</dbReference>
<feature type="disulfide bond" evidence="12">
    <location>
        <begin position="195"/>
        <end position="204"/>
    </location>
</feature>
<keyword evidence="7 13" id="KW-1133">Transmembrane helix</keyword>
<feature type="compositionally biased region" description="Acidic residues" evidence="14">
    <location>
        <begin position="660"/>
        <end position="673"/>
    </location>
</feature>
<feature type="disulfide bond" evidence="11">
    <location>
        <begin position="493"/>
        <end position="502"/>
    </location>
</feature>
<evidence type="ECO:0000256" key="13">
    <source>
        <dbReference type="RuleBase" id="RU280815"/>
    </source>
</evidence>
<dbReference type="PRINTS" id="PR00010">
    <property type="entry name" value="EGFBLOOD"/>
</dbReference>
<keyword evidence="3 11" id="KW-0245">EGF-like domain</keyword>
<dbReference type="CDD" id="cd00054">
    <property type="entry name" value="EGF_CA"/>
    <property type="match status" value="6"/>
</dbReference>
<dbReference type="GO" id="GO:0007219">
    <property type="term" value="P:Notch signaling pathway"/>
    <property type="evidence" value="ECO:0007669"/>
    <property type="project" value="UniProtKB-KW"/>
</dbReference>
<evidence type="ECO:0000256" key="1">
    <source>
        <dbReference type="ARBA" id="ARBA00004479"/>
    </source>
</evidence>
<protein>
    <recommendedName>
        <fullName evidence="13">Delta-like protein</fullName>
    </recommendedName>
</protein>
<feature type="disulfide bond" evidence="11">
    <location>
        <begin position="376"/>
        <end position="385"/>
    </location>
</feature>
<dbReference type="Pfam" id="PF21700">
    <property type="entry name" value="EGF_DL_JAG"/>
    <property type="match status" value="1"/>
</dbReference>
<dbReference type="SUPFAM" id="SSF57196">
    <property type="entry name" value="EGF/Laminin"/>
    <property type="match status" value="3"/>
</dbReference>
<comment type="caution">
    <text evidence="11">Lacks conserved residue(s) required for the propagation of feature annotation.</text>
</comment>
<evidence type="ECO:0000313" key="19">
    <source>
        <dbReference type="Proteomes" id="UP000261640"/>
    </source>
</evidence>
<feature type="disulfide bond" evidence="11">
    <location>
        <begin position="455"/>
        <end position="464"/>
    </location>
</feature>
<dbReference type="GO" id="GO:0005737">
    <property type="term" value="C:cytoplasm"/>
    <property type="evidence" value="ECO:0007669"/>
    <property type="project" value="UniProtKB-ARBA"/>
</dbReference>
<dbReference type="SMART" id="SM00181">
    <property type="entry name" value="EGF"/>
    <property type="match status" value="8"/>
</dbReference>
<comment type="subcellular location">
    <subcellularLocation>
        <location evidence="1 13">Membrane</location>
        <topology evidence="1 13">Single-pass type I membrane protein</topology>
    </subcellularLocation>
</comment>
<evidence type="ECO:0000256" key="10">
    <source>
        <dbReference type="ARBA" id="ARBA00023180"/>
    </source>
</evidence>
<dbReference type="Ensembl" id="ENSMAMT00000030024.2">
    <property type="protein sequence ID" value="ENSMAMP00000029273.2"/>
    <property type="gene ID" value="ENSMAMG00000019707.2"/>
</dbReference>
<name>A0A3Q3MNY4_9TELE</name>
<dbReference type="InterPro" id="IPR051022">
    <property type="entry name" value="Notch_Cell-Fate_Det"/>
</dbReference>
<evidence type="ECO:0000256" key="4">
    <source>
        <dbReference type="ARBA" id="ARBA00022692"/>
    </source>
</evidence>
<dbReference type="GeneTree" id="ENSGT00940000159781"/>
<dbReference type="Pfam" id="PF12661">
    <property type="entry name" value="hEGF"/>
    <property type="match status" value="2"/>
</dbReference>
<keyword evidence="2 13" id="KW-0217">Developmental protein</keyword>
<feature type="domain" description="EGF-like" evidence="16">
    <location>
        <begin position="271"/>
        <end position="309"/>
    </location>
</feature>
<dbReference type="InterPro" id="IPR013032">
    <property type="entry name" value="EGF-like_CS"/>
</dbReference>
<keyword evidence="13" id="KW-0732">Signal</keyword>
<feature type="transmembrane region" description="Helical" evidence="15">
    <location>
        <begin position="543"/>
        <end position="567"/>
    </location>
</feature>
<evidence type="ECO:0000256" key="11">
    <source>
        <dbReference type="PROSITE-ProRule" id="PRU00076"/>
    </source>
</evidence>
<feature type="domain" description="EGF-like" evidence="16">
    <location>
        <begin position="311"/>
        <end position="347"/>
    </location>
</feature>
<dbReference type="InterPro" id="IPR011651">
    <property type="entry name" value="Notch_ligand_N"/>
</dbReference>
<keyword evidence="6" id="KW-0221">Differentiation</keyword>
<keyword evidence="5 13" id="KW-0677">Repeat</keyword>
<reference evidence="18" key="2">
    <citation type="submission" date="2025-09" db="UniProtKB">
        <authorList>
            <consortium name="Ensembl"/>
        </authorList>
    </citation>
    <scope>IDENTIFICATION</scope>
</reference>
<dbReference type="PROSITE" id="PS00010">
    <property type="entry name" value="ASX_HYDROXYL"/>
    <property type="match status" value="2"/>
</dbReference>
<feature type="domain" description="EGF-like" evidence="16">
    <location>
        <begin position="429"/>
        <end position="465"/>
    </location>
</feature>
<evidence type="ECO:0000256" key="6">
    <source>
        <dbReference type="ARBA" id="ARBA00022782"/>
    </source>
</evidence>
<evidence type="ECO:0000256" key="15">
    <source>
        <dbReference type="SAM" id="Phobius"/>
    </source>
</evidence>
<proteinExistence type="predicted"/>
<feature type="disulfide bond" evidence="12">
    <location>
        <begin position="175"/>
        <end position="187"/>
    </location>
</feature>
<feature type="domain" description="EGF-like" evidence="16">
    <location>
        <begin position="467"/>
        <end position="503"/>
    </location>
</feature>
<dbReference type="PROSITE" id="PS00022">
    <property type="entry name" value="EGF_1"/>
    <property type="match status" value="8"/>
</dbReference>
<evidence type="ECO:0000259" key="16">
    <source>
        <dbReference type="PROSITE" id="PS50026"/>
    </source>
</evidence>
<dbReference type="GO" id="GO:0048863">
    <property type="term" value="P:stem cell differentiation"/>
    <property type="evidence" value="ECO:0007669"/>
    <property type="project" value="UniProtKB-ARBA"/>
</dbReference>
<feature type="disulfide bond" evidence="11">
    <location>
        <begin position="299"/>
        <end position="308"/>
    </location>
</feature>
<dbReference type="InterPro" id="IPR000742">
    <property type="entry name" value="EGF"/>
</dbReference>
<evidence type="ECO:0000256" key="14">
    <source>
        <dbReference type="SAM" id="MobiDB-lite"/>
    </source>
</evidence>
<dbReference type="GO" id="GO:0043009">
    <property type="term" value="P:chordate embryonic development"/>
    <property type="evidence" value="ECO:0007669"/>
    <property type="project" value="UniProtKB-ARBA"/>
</dbReference>
<reference evidence="18" key="1">
    <citation type="submission" date="2025-08" db="UniProtKB">
        <authorList>
            <consortium name="Ensembl"/>
        </authorList>
    </citation>
    <scope>IDENTIFICATION</scope>
</reference>
<feature type="disulfide bond" evidence="12">
    <location>
        <begin position="162"/>
        <end position="171"/>
    </location>
</feature>
<keyword evidence="4 13" id="KW-0812">Transmembrane</keyword>
<evidence type="ECO:0000259" key="17">
    <source>
        <dbReference type="PROSITE" id="PS51051"/>
    </source>
</evidence>
<dbReference type="Gene3D" id="2.10.25.10">
    <property type="entry name" value="Laminin"/>
    <property type="match status" value="7"/>
</dbReference>
<evidence type="ECO:0000256" key="3">
    <source>
        <dbReference type="ARBA" id="ARBA00022536"/>
    </source>
</evidence>
<comment type="function">
    <text evidence="13">Putative Notch ligand involved in the mediation of Notch signaling.</text>
</comment>